<dbReference type="InterPro" id="IPR016888">
    <property type="entry name" value="UCP028498"/>
</dbReference>
<reference evidence="1" key="1">
    <citation type="journal article" date="2022" name="Microorganisms">
        <title>Antibiotic Susceptibility, Resistance Gene Determinants and Corresponding Genomic Regions in Lactobacillus amylovorus Isolates Derived from Wild Boars and Domestic Pigs.</title>
        <authorList>
            <person name="Moravkova M."/>
            <person name="Kostovova I."/>
            <person name="Kavanova K."/>
            <person name="Pechar R."/>
            <person name="Stanek S."/>
            <person name="Brychta A."/>
            <person name="Zeman M."/>
            <person name="Kubasova T."/>
        </authorList>
    </citation>
    <scope>NUCLEOTIDE SEQUENCE</scope>
    <source>
        <strain evidence="1">M490A</strain>
    </source>
</reference>
<protein>
    <submittedName>
        <fullName evidence="1">DUF2255 family protein</fullName>
    </submittedName>
</protein>
<accession>A0A9X3W5M1</accession>
<comment type="caution">
    <text evidence="1">The sequence shown here is derived from an EMBL/GenBank/DDBJ whole genome shotgun (WGS) entry which is preliminary data.</text>
</comment>
<reference evidence="1" key="2">
    <citation type="submission" date="2022-10" db="EMBL/GenBank/DDBJ databases">
        <authorList>
            <person name="Kostovova I."/>
            <person name="Moravkova M."/>
            <person name="Pechar R."/>
        </authorList>
    </citation>
    <scope>NUCLEOTIDE SEQUENCE</scope>
    <source>
        <strain evidence="1">M490A</strain>
    </source>
</reference>
<proteinExistence type="predicted"/>
<name>A0A9X3W5M1_LACAM</name>
<dbReference type="RefSeq" id="WP_271863975.1">
    <property type="nucleotide sequence ID" value="NZ_JAOTGR010000001.1"/>
</dbReference>
<gene>
    <name evidence="1" type="ORF">ODU72_08675</name>
</gene>
<evidence type="ECO:0000313" key="1">
    <source>
        <dbReference type="EMBL" id="MDB6258726.1"/>
    </source>
</evidence>
<dbReference type="AlphaFoldDB" id="A0A9X3W5M1"/>
<dbReference type="Pfam" id="PF10012">
    <property type="entry name" value="DUF2255"/>
    <property type="match status" value="1"/>
</dbReference>
<dbReference type="Proteomes" id="UP001141981">
    <property type="component" value="Unassembled WGS sequence"/>
</dbReference>
<dbReference type="EMBL" id="JAOTGY010000019">
    <property type="protein sequence ID" value="MDB6258726.1"/>
    <property type="molecule type" value="Genomic_DNA"/>
</dbReference>
<evidence type="ECO:0000313" key="2">
    <source>
        <dbReference type="Proteomes" id="UP001141981"/>
    </source>
</evidence>
<sequence>MAWNKEVLAKLNEVATVQNHPNDDQGKSFQDNPILVVTNDDKVYLRAGKGKESKWYQSGIKNGGSIELDGQTFDVDYVPVDDPAEISAVTEAYLKKYHGQYPIDMMISDKCADATVELKLK</sequence>
<organism evidence="1 2">
    <name type="scientific">Lactobacillus amylovorus</name>
    <dbReference type="NCBI Taxonomy" id="1604"/>
    <lineage>
        <taxon>Bacteria</taxon>
        <taxon>Bacillati</taxon>
        <taxon>Bacillota</taxon>
        <taxon>Bacilli</taxon>
        <taxon>Lactobacillales</taxon>
        <taxon>Lactobacillaceae</taxon>
        <taxon>Lactobacillus</taxon>
    </lineage>
</organism>